<feature type="binding site" evidence="12">
    <location>
        <position position="96"/>
    </location>
    <ligand>
        <name>UDP-N-acetyl-alpha-D-glucosamine</name>
        <dbReference type="ChEBI" id="CHEBI:57705"/>
    </ligand>
</feature>
<comment type="catalytic activity">
    <reaction evidence="11 12">
        <text>phosphoenolpyruvate + UDP-N-acetyl-alpha-D-glucosamine = UDP-N-acetyl-3-O-(1-carboxyvinyl)-alpha-D-glucosamine + phosphate</text>
        <dbReference type="Rhea" id="RHEA:18681"/>
        <dbReference type="ChEBI" id="CHEBI:43474"/>
        <dbReference type="ChEBI" id="CHEBI:57705"/>
        <dbReference type="ChEBI" id="CHEBI:58702"/>
        <dbReference type="ChEBI" id="CHEBI:68483"/>
        <dbReference type="EC" id="2.5.1.7"/>
    </reaction>
</comment>
<dbReference type="GO" id="GO:0008360">
    <property type="term" value="P:regulation of cell shape"/>
    <property type="evidence" value="ECO:0007669"/>
    <property type="project" value="UniProtKB-KW"/>
</dbReference>
<dbReference type="UniPathway" id="UPA00219"/>
<comment type="pathway">
    <text evidence="2 12">Cell wall biogenesis; peptidoglycan biosynthesis.</text>
</comment>
<dbReference type="Proteomes" id="UP000563426">
    <property type="component" value="Unassembled WGS sequence"/>
</dbReference>
<dbReference type="GO" id="GO:0051301">
    <property type="term" value="P:cell division"/>
    <property type="evidence" value="ECO:0007669"/>
    <property type="project" value="UniProtKB-KW"/>
</dbReference>
<feature type="active site" description="Proton donor" evidence="12">
    <location>
        <position position="120"/>
    </location>
</feature>
<dbReference type="Gene3D" id="3.65.10.10">
    <property type="entry name" value="Enolpyruvate transferase domain"/>
    <property type="match status" value="2"/>
</dbReference>
<name>A0A3A8HNY1_9BACT</name>
<comment type="similarity">
    <text evidence="10 12">Belongs to the EPSP synthase family. MurA subfamily.</text>
</comment>
<evidence type="ECO:0000256" key="5">
    <source>
        <dbReference type="ARBA" id="ARBA00022679"/>
    </source>
</evidence>
<dbReference type="SUPFAM" id="SSF55205">
    <property type="entry name" value="EPT/RTPC-like"/>
    <property type="match status" value="1"/>
</dbReference>
<comment type="caution">
    <text evidence="14">The sequence shown here is derived from an EMBL/GenBank/DDBJ whole genome shotgun (WGS) entry which is preliminary data.</text>
</comment>
<dbReference type="Pfam" id="PF00275">
    <property type="entry name" value="EPSP_synthase"/>
    <property type="match status" value="1"/>
</dbReference>
<dbReference type="GO" id="GO:0009252">
    <property type="term" value="P:peptidoglycan biosynthetic process"/>
    <property type="evidence" value="ECO:0007669"/>
    <property type="project" value="UniProtKB-UniRule"/>
</dbReference>
<keyword evidence="15" id="KW-1185">Reference proteome</keyword>
<keyword evidence="4 12" id="KW-0132">Cell division</keyword>
<dbReference type="InterPro" id="IPR050068">
    <property type="entry name" value="MurA_subfamily"/>
</dbReference>
<feature type="binding site" evidence="12">
    <location>
        <begin position="125"/>
        <end position="129"/>
    </location>
    <ligand>
        <name>UDP-N-acetyl-alpha-D-glucosamine</name>
        <dbReference type="ChEBI" id="CHEBI:57705"/>
    </ligand>
</feature>
<feature type="binding site" evidence="12">
    <location>
        <position position="308"/>
    </location>
    <ligand>
        <name>UDP-N-acetyl-alpha-D-glucosamine</name>
        <dbReference type="ChEBI" id="CHEBI:57705"/>
    </ligand>
</feature>
<dbReference type="GO" id="GO:0019277">
    <property type="term" value="P:UDP-N-acetylgalactosamine biosynthetic process"/>
    <property type="evidence" value="ECO:0007669"/>
    <property type="project" value="InterPro"/>
</dbReference>
<evidence type="ECO:0000256" key="2">
    <source>
        <dbReference type="ARBA" id="ARBA00004752"/>
    </source>
</evidence>
<keyword evidence="6 12" id="KW-0133">Cell shape</keyword>
<comment type="function">
    <text evidence="12">Cell wall formation. Adds enolpyruvyl to UDP-N-acetylglucosamine.</text>
</comment>
<dbReference type="CDD" id="cd01555">
    <property type="entry name" value="UdpNAET"/>
    <property type="match status" value="1"/>
</dbReference>
<evidence type="ECO:0000256" key="10">
    <source>
        <dbReference type="ARBA" id="ARBA00038367"/>
    </source>
</evidence>
<evidence type="ECO:0000256" key="7">
    <source>
        <dbReference type="ARBA" id="ARBA00022984"/>
    </source>
</evidence>
<dbReference type="EC" id="2.5.1.7" evidence="12"/>
<dbReference type="RefSeq" id="WP_120528645.1">
    <property type="nucleotide sequence ID" value="NZ_JABFJV010000296.1"/>
</dbReference>
<evidence type="ECO:0000256" key="1">
    <source>
        <dbReference type="ARBA" id="ARBA00004496"/>
    </source>
</evidence>
<evidence type="ECO:0000259" key="13">
    <source>
        <dbReference type="Pfam" id="PF00275"/>
    </source>
</evidence>
<sequence>MDKIVMKGGTALHGEVEVSGAKNAALPILASALLADGTNTFRNVPDLADVATMLEVLRTMGCEAARLTGKKADTCEISIAGDITPEAPYELVKTMRASVLVLGPLVARFGRARVSMPGGCAIGARPIDQHLKGLKALGADIHLTEGYVEARAKQLKGGMVNFDVITVTGTENVMMAAVLAKGRTVMENCAREPEVEELARVLNKMGAKVEGAGTSVITIEGVESLNPVDHAILPDRIEAGTLLVAAAISGGNVLVKHARPEHLDAVMDKLREAGCTLTVEDGGIRCKAPRTLKSVNITTTEHPGFPTDMQAQLMALMTVSHGTSVISENIFENRFMHVPELHRLGADITIQGHTAVVKGVKALSGAPVMATDLRASASLILAGLRADGHTEVSRVYHLDRGYERLERKLRGLGADIRRVKERA</sequence>
<keyword evidence="12" id="KW-0670">Pyruvate</keyword>
<keyword evidence="3 12" id="KW-0963">Cytoplasm</keyword>
<keyword evidence="7 12" id="KW-0573">Peptidoglycan synthesis</keyword>
<evidence type="ECO:0000256" key="6">
    <source>
        <dbReference type="ARBA" id="ARBA00022960"/>
    </source>
</evidence>
<dbReference type="NCBIfam" id="NF006873">
    <property type="entry name" value="PRK09369.1"/>
    <property type="match status" value="1"/>
</dbReference>
<accession>A0A3A8HNY1</accession>
<evidence type="ECO:0000256" key="4">
    <source>
        <dbReference type="ARBA" id="ARBA00022618"/>
    </source>
</evidence>
<dbReference type="InterPro" id="IPR036968">
    <property type="entry name" value="Enolpyruvate_Tfrase_sf"/>
</dbReference>
<dbReference type="PANTHER" id="PTHR43783">
    <property type="entry name" value="UDP-N-ACETYLGLUCOSAMINE 1-CARBOXYVINYLTRANSFERASE"/>
    <property type="match status" value="1"/>
</dbReference>
<evidence type="ECO:0000313" key="14">
    <source>
        <dbReference type="EMBL" id="NOK38205.1"/>
    </source>
</evidence>
<dbReference type="AlphaFoldDB" id="A0A3A8HNY1"/>
<dbReference type="OrthoDB" id="9803760at2"/>
<dbReference type="InterPro" id="IPR001986">
    <property type="entry name" value="Enolpyruvate_Tfrase_dom"/>
</dbReference>
<feature type="modified residue" description="2-(S-cysteinyl)pyruvic acid O-phosphothioketal" evidence="12">
    <location>
        <position position="120"/>
    </location>
</feature>
<organism evidence="14 15">
    <name type="scientific">Corallococcus exercitus</name>
    <dbReference type="NCBI Taxonomy" id="2316736"/>
    <lineage>
        <taxon>Bacteria</taxon>
        <taxon>Pseudomonadati</taxon>
        <taxon>Myxococcota</taxon>
        <taxon>Myxococcia</taxon>
        <taxon>Myxococcales</taxon>
        <taxon>Cystobacterineae</taxon>
        <taxon>Myxococcaceae</taxon>
        <taxon>Corallococcus</taxon>
    </lineage>
</organism>
<keyword evidence="5 12" id="KW-0808">Transferase</keyword>
<dbReference type="NCBIfam" id="TIGR01072">
    <property type="entry name" value="murA"/>
    <property type="match status" value="1"/>
</dbReference>
<keyword evidence="9 12" id="KW-0961">Cell wall biogenesis/degradation</keyword>
<dbReference type="InterPro" id="IPR005750">
    <property type="entry name" value="UDP_GlcNAc_COvinyl_MurA"/>
</dbReference>
<feature type="binding site" evidence="12">
    <location>
        <position position="330"/>
    </location>
    <ligand>
        <name>UDP-N-acetyl-alpha-D-glucosamine</name>
        <dbReference type="ChEBI" id="CHEBI:57705"/>
    </ligand>
</feature>
<protein>
    <recommendedName>
        <fullName evidence="12">UDP-N-acetylglucosamine 1-carboxyvinyltransferase</fullName>
        <ecNumber evidence="12">2.5.1.7</ecNumber>
    </recommendedName>
    <alternativeName>
        <fullName evidence="12">Enoylpyruvate transferase</fullName>
    </alternativeName>
    <alternativeName>
        <fullName evidence="12">UDP-N-acetylglucosamine enolpyruvyl transferase</fullName>
        <shortName evidence="12">EPT</shortName>
    </alternativeName>
</protein>
<dbReference type="GO" id="GO:0071555">
    <property type="term" value="P:cell wall organization"/>
    <property type="evidence" value="ECO:0007669"/>
    <property type="project" value="UniProtKB-KW"/>
</dbReference>
<evidence type="ECO:0000256" key="8">
    <source>
        <dbReference type="ARBA" id="ARBA00023306"/>
    </source>
</evidence>
<proteinExistence type="inferred from homology"/>
<evidence type="ECO:0000256" key="9">
    <source>
        <dbReference type="ARBA" id="ARBA00023316"/>
    </source>
</evidence>
<evidence type="ECO:0000256" key="3">
    <source>
        <dbReference type="ARBA" id="ARBA00022490"/>
    </source>
</evidence>
<dbReference type="InterPro" id="IPR013792">
    <property type="entry name" value="RNA3'P_cycl/enolpyr_Trfase_a/b"/>
</dbReference>
<dbReference type="GO" id="GO:0005737">
    <property type="term" value="C:cytoplasm"/>
    <property type="evidence" value="ECO:0007669"/>
    <property type="project" value="UniProtKB-SubCell"/>
</dbReference>
<comment type="caution">
    <text evidence="12">Lacks conserved residue(s) required for the propagation of feature annotation.</text>
</comment>
<reference evidence="14 15" key="1">
    <citation type="submission" date="2020-05" db="EMBL/GenBank/DDBJ databases">
        <authorList>
            <person name="Whitworth D."/>
        </authorList>
    </citation>
    <scope>NUCLEOTIDE SEQUENCE [LARGE SCALE GENOMIC DNA]</scope>
    <source>
        <strain evidence="14 15">AB043B</strain>
    </source>
</reference>
<gene>
    <name evidence="12 14" type="primary">murA</name>
    <name evidence="14" type="ORF">HMI49_33900</name>
</gene>
<dbReference type="HAMAP" id="MF_00111">
    <property type="entry name" value="MurA"/>
    <property type="match status" value="1"/>
</dbReference>
<evidence type="ECO:0000256" key="11">
    <source>
        <dbReference type="ARBA" id="ARBA00047527"/>
    </source>
</evidence>
<dbReference type="EMBL" id="JABFJV010000296">
    <property type="protein sequence ID" value="NOK38205.1"/>
    <property type="molecule type" value="Genomic_DNA"/>
</dbReference>
<dbReference type="FunFam" id="3.65.10.10:FF:000001">
    <property type="entry name" value="UDP-N-acetylglucosamine 1-carboxyvinyltransferase"/>
    <property type="match status" value="1"/>
</dbReference>
<dbReference type="PANTHER" id="PTHR43783:SF1">
    <property type="entry name" value="UDP-N-ACETYLGLUCOSAMINE 1-CARBOXYVINYLTRANSFERASE"/>
    <property type="match status" value="1"/>
</dbReference>
<feature type="domain" description="Enolpyruvate transferase" evidence="13">
    <location>
        <begin position="7"/>
        <end position="409"/>
    </location>
</feature>
<evidence type="ECO:0000313" key="15">
    <source>
        <dbReference type="Proteomes" id="UP000563426"/>
    </source>
</evidence>
<evidence type="ECO:0000256" key="12">
    <source>
        <dbReference type="HAMAP-Rule" id="MF_00111"/>
    </source>
</evidence>
<dbReference type="GO" id="GO:0008760">
    <property type="term" value="F:UDP-N-acetylglucosamine 1-carboxyvinyltransferase activity"/>
    <property type="evidence" value="ECO:0007669"/>
    <property type="project" value="UniProtKB-UniRule"/>
</dbReference>
<feature type="binding site" evidence="12">
    <location>
        <begin position="22"/>
        <end position="23"/>
    </location>
    <ligand>
        <name>phosphoenolpyruvate</name>
        <dbReference type="ChEBI" id="CHEBI:58702"/>
    </ligand>
</feature>
<keyword evidence="8 12" id="KW-0131">Cell cycle</keyword>
<comment type="subcellular location">
    <subcellularLocation>
        <location evidence="1 12">Cytoplasm</location>
    </subcellularLocation>
</comment>